<dbReference type="SMART" id="SM00867">
    <property type="entry name" value="YceI"/>
    <property type="match status" value="1"/>
</dbReference>
<dbReference type="PANTHER" id="PTHR34406:SF1">
    <property type="entry name" value="PROTEIN YCEI"/>
    <property type="match status" value="1"/>
</dbReference>
<reference evidence="3 4" key="1">
    <citation type="submission" date="2021-03" db="EMBL/GenBank/DDBJ databases">
        <title>Antimicrobial resistance genes in bacteria isolated from Japanese honey, and their potential for conferring macrolide and lincosamide resistance in the American foulbrood pathogen Paenibacillus larvae.</title>
        <authorList>
            <person name="Okamoto M."/>
            <person name="Kumagai M."/>
            <person name="Kanamori H."/>
            <person name="Takamatsu D."/>
        </authorList>
    </citation>
    <scope>NUCLEOTIDE SEQUENCE [LARGE SCALE GENOMIC DNA]</scope>
    <source>
        <strain evidence="3 4">J41TS12</strain>
    </source>
</reference>
<evidence type="ECO:0000313" key="3">
    <source>
        <dbReference type="EMBL" id="GIO37129.1"/>
    </source>
</evidence>
<organism evidence="3 4">
    <name type="scientific">Paenibacillus antibioticophila</name>
    <dbReference type="NCBI Taxonomy" id="1274374"/>
    <lineage>
        <taxon>Bacteria</taxon>
        <taxon>Bacillati</taxon>
        <taxon>Bacillota</taxon>
        <taxon>Bacilli</taxon>
        <taxon>Bacillales</taxon>
        <taxon>Paenibacillaceae</taxon>
        <taxon>Paenibacillus</taxon>
    </lineage>
</organism>
<dbReference type="InterPro" id="IPR036761">
    <property type="entry name" value="TTHA0802/YceI-like_sf"/>
</dbReference>
<dbReference type="RefSeq" id="WP_212939433.1">
    <property type="nucleotide sequence ID" value="NZ_BORR01000006.1"/>
</dbReference>
<dbReference type="Pfam" id="PF04264">
    <property type="entry name" value="YceI"/>
    <property type="match status" value="1"/>
</dbReference>
<sequence length="236" mass="25464">MNKKTRNWIVAGAAAVILVGAGGYAYMDDYLGNRVEITEAIPASGSAANASANEGNVEQATVGAEQLNGVWNIAEESKVYFSVTTSRETVNFENAAVGGSWTIQLDQPEKMKAEGTLEMSEVNSGNAQRDGHIQSADYFNVAQFPQAAFTAASFEGLPEAWEEGAVYDFRMAGTLSVKGIDKEATFDGQALYQNNQVRLSGTTTVTFADFEMQNPHSVVLETENDIAVRLELVLEK</sequence>
<gene>
    <name evidence="3" type="ORF">J41TS12_19900</name>
</gene>
<evidence type="ECO:0000256" key="1">
    <source>
        <dbReference type="ARBA" id="ARBA00008812"/>
    </source>
</evidence>
<dbReference type="InterPro" id="IPR007372">
    <property type="entry name" value="Lipid/polyisoprenoid-bd_YceI"/>
</dbReference>
<comment type="similarity">
    <text evidence="1">Belongs to the UPF0312 family.</text>
</comment>
<evidence type="ECO:0000259" key="2">
    <source>
        <dbReference type="SMART" id="SM00867"/>
    </source>
</evidence>
<keyword evidence="4" id="KW-1185">Reference proteome</keyword>
<evidence type="ECO:0000313" key="4">
    <source>
        <dbReference type="Proteomes" id="UP000681162"/>
    </source>
</evidence>
<dbReference type="Proteomes" id="UP000681162">
    <property type="component" value="Unassembled WGS sequence"/>
</dbReference>
<dbReference type="AlphaFoldDB" id="A0A919XQG4"/>
<comment type="caution">
    <text evidence="3">The sequence shown here is derived from an EMBL/GenBank/DDBJ whole genome shotgun (WGS) entry which is preliminary data.</text>
</comment>
<name>A0A919XQG4_9BACL</name>
<protein>
    <recommendedName>
        <fullName evidence="2">Lipid/polyisoprenoid-binding YceI-like domain-containing protein</fullName>
    </recommendedName>
</protein>
<feature type="domain" description="Lipid/polyisoprenoid-binding YceI-like" evidence="2">
    <location>
        <begin position="70"/>
        <end position="233"/>
    </location>
</feature>
<proteinExistence type="inferred from homology"/>
<dbReference type="EMBL" id="BORR01000006">
    <property type="protein sequence ID" value="GIO37129.1"/>
    <property type="molecule type" value="Genomic_DNA"/>
</dbReference>
<dbReference type="SUPFAM" id="SSF101874">
    <property type="entry name" value="YceI-like"/>
    <property type="match status" value="1"/>
</dbReference>
<accession>A0A919XQG4</accession>
<dbReference type="Gene3D" id="2.40.128.110">
    <property type="entry name" value="Lipid/polyisoprenoid-binding, YceI-like"/>
    <property type="match status" value="1"/>
</dbReference>
<dbReference type="PANTHER" id="PTHR34406">
    <property type="entry name" value="PROTEIN YCEI"/>
    <property type="match status" value="1"/>
</dbReference>